<keyword evidence="6 7" id="KW-0472">Membrane</keyword>
<dbReference type="InterPro" id="IPR003663">
    <property type="entry name" value="Sugar/inositol_transpt"/>
</dbReference>
<feature type="transmembrane region" description="Helical" evidence="7">
    <location>
        <begin position="161"/>
        <end position="182"/>
    </location>
</feature>
<evidence type="ECO:0000313" key="10">
    <source>
        <dbReference type="Proteomes" id="UP001271007"/>
    </source>
</evidence>
<dbReference type="PANTHER" id="PTHR48022">
    <property type="entry name" value="PLASTIDIC GLUCOSE TRANSPORTER 4"/>
    <property type="match status" value="1"/>
</dbReference>
<evidence type="ECO:0000256" key="5">
    <source>
        <dbReference type="ARBA" id="ARBA00022989"/>
    </source>
</evidence>
<organism evidence="9 10">
    <name type="scientific">Extremus antarcticus</name>
    <dbReference type="NCBI Taxonomy" id="702011"/>
    <lineage>
        <taxon>Eukaryota</taxon>
        <taxon>Fungi</taxon>
        <taxon>Dikarya</taxon>
        <taxon>Ascomycota</taxon>
        <taxon>Pezizomycotina</taxon>
        <taxon>Dothideomycetes</taxon>
        <taxon>Dothideomycetidae</taxon>
        <taxon>Mycosphaerellales</taxon>
        <taxon>Extremaceae</taxon>
        <taxon>Extremus</taxon>
    </lineage>
</organism>
<dbReference type="PRINTS" id="PR00171">
    <property type="entry name" value="SUGRTRNSPORT"/>
</dbReference>
<evidence type="ECO:0000259" key="8">
    <source>
        <dbReference type="PROSITE" id="PS50850"/>
    </source>
</evidence>
<comment type="caution">
    <text evidence="9">The sequence shown here is derived from an EMBL/GenBank/DDBJ whole genome shotgun (WGS) entry which is preliminary data.</text>
</comment>
<keyword evidence="4 7" id="KW-0812">Transmembrane</keyword>
<dbReference type="PROSITE" id="PS00217">
    <property type="entry name" value="SUGAR_TRANSPORT_2"/>
    <property type="match status" value="1"/>
</dbReference>
<dbReference type="AlphaFoldDB" id="A0AAJ0G807"/>
<comment type="similarity">
    <text evidence="2">Belongs to the major facilitator superfamily. Sugar transporter (TC 2.A.1.1) family.</text>
</comment>
<evidence type="ECO:0000256" key="7">
    <source>
        <dbReference type="SAM" id="Phobius"/>
    </source>
</evidence>
<feature type="transmembrane region" description="Helical" evidence="7">
    <location>
        <begin position="223"/>
        <end position="245"/>
    </location>
</feature>
<proteinExistence type="inferred from homology"/>
<evidence type="ECO:0000256" key="3">
    <source>
        <dbReference type="ARBA" id="ARBA00022448"/>
    </source>
</evidence>
<dbReference type="GO" id="GO:0005351">
    <property type="term" value="F:carbohydrate:proton symporter activity"/>
    <property type="evidence" value="ECO:0007669"/>
    <property type="project" value="TreeGrafter"/>
</dbReference>
<dbReference type="EMBL" id="JAWDJX010000058">
    <property type="protein sequence ID" value="KAK3047697.1"/>
    <property type="molecule type" value="Genomic_DNA"/>
</dbReference>
<name>A0AAJ0G807_9PEZI</name>
<dbReference type="Pfam" id="PF00083">
    <property type="entry name" value="Sugar_tr"/>
    <property type="match status" value="1"/>
</dbReference>
<keyword evidence="5 7" id="KW-1133">Transmembrane helix</keyword>
<feature type="transmembrane region" description="Helical" evidence="7">
    <location>
        <begin position="257"/>
        <end position="282"/>
    </location>
</feature>
<feature type="transmembrane region" description="Helical" evidence="7">
    <location>
        <begin position="66"/>
        <end position="89"/>
    </location>
</feature>
<evidence type="ECO:0000256" key="1">
    <source>
        <dbReference type="ARBA" id="ARBA00004141"/>
    </source>
</evidence>
<dbReference type="InterPro" id="IPR050360">
    <property type="entry name" value="MFS_Sugar_Transporters"/>
</dbReference>
<feature type="transmembrane region" description="Helical" evidence="7">
    <location>
        <begin position="36"/>
        <end position="60"/>
    </location>
</feature>
<dbReference type="GO" id="GO:0016020">
    <property type="term" value="C:membrane"/>
    <property type="evidence" value="ECO:0007669"/>
    <property type="project" value="UniProtKB-SubCell"/>
</dbReference>
<comment type="subcellular location">
    <subcellularLocation>
        <location evidence="1">Membrane</location>
        <topology evidence="1">Multi-pass membrane protein</topology>
    </subcellularLocation>
</comment>
<keyword evidence="3" id="KW-0813">Transport</keyword>
<dbReference type="InterPro" id="IPR036259">
    <property type="entry name" value="MFS_trans_sf"/>
</dbReference>
<dbReference type="Gene3D" id="1.20.1250.20">
    <property type="entry name" value="MFS general substrate transporter like domains"/>
    <property type="match status" value="1"/>
</dbReference>
<evidence type="ECO:0000313" key="9">
    <source>
        <dbReference type="EMBL" id="KAK3047697.1"/>
    </source>
</evidence>
<feature type="transmembrane region" description="Helical" evidence="7">
    <location>
        <begin position="294"/>
        <end position="312"/>
    </location>
</feature>
<reference evidence="9" key="1">
    <citation type="submission" date="2023-04" db="EMBL/GenBank/DDBJ databases">
        <title>Black Yeasts Isolated from many extreme environments.</title>
        <authorList>
            <person name="Coleine C."/>
            <person name="Stajich J.E."/>
            <person name="Selbmann L."/>
        </authorList>
    </citation>
    <scope>NUCLEOTIDE SEQUENCE</scope>
    <source>
        <strain evidence="9">CCFEE 5312</strain>
    </source>
</reference>
<feature type="transmembrane region" description="Helical" evidence="7">
    <location>
        <begin position="6"/>
        <end position="24"/>
    </location>
</feature>
<evidence type="ECO:0000256" key="6">
    <source>
        <dbReference type="ARBA" id="ARBA00023136"/>
    </source>
</evidence>
<gene>
    <name evidence="9" type="ORF">LTR09_010955</name>
</gene>
<accession>A0AAJ0G807</accession>
<keyword evidence="10" id="KW-1185">Reference proteome</keyword>
<dbReference type="SUPFAM" id="SSF103473">
    <property type="entry name" value="MFS general substrate transporter"/>
    <property type="match status" value="1"/>
</dbReference>
<dbReference type="PROSITE" id="PS50850">
    <property type="entry name" value="MFS"/>
    <property type="match status" value="1"/>
</dbReference>
<dbReference type="InterPro" id="IPR005828">
    <property type="entry name" value="MFS_sugar_transport-like"/>
</dbReference>
<feature type="transmembrane region" description="Helical" evidence="7">
    <location>
        <begin position="324"/>
        <end position="341"/>
    </location>
</feature>
<feature type="domain" description="Major facilitator superfamily (MFS) profile" evidence="8">
    <location>
        <begin position="1"/>
        <end position="347"/>
    </location>
</feature>
<dbReference type="InterPro" id="IPR005829">
    <property type="entry name" value="Sugar_transporter_CS"/>
</dbReference>
<sequence length="407" mass="44821">MFLIGRGLNGLGVGFINCAIPTYISEISPPGQRGRIVGSHGFIICAAYGVAGWCGFATYYEHNPKIQWRLLVALQLVAPLLLLLGSPWIPESPRWLINRQRDQEGLAVLEKLHANPADPDHIAAKGEFLQVQRQLAFERTQPVPNYFQLFFGAKYRKRMFIGWYVQAMAQSTGVLVIANYMVLELNTLGVTGSMPLLLLAVYNSWAAFLNFINALLIDRIGRIRIITIGLTGCVICLTVVTALNAKYAGTDNKAGQAVAVLFMFLFVTFYGFGIDVSSYVYCTEIFPTSIRSRGTGWSVSGLFLMTTIYTTAAGPAFQNIGWKYYLVFIIVTTLMLPYAALRFPETKGLSLEEIGALFGDEVVFDLHNLSTEEQKALDARVAASADIAGIENATSDKAWTTEHKAAV</sequence>
<dbReference type="Proteomes" id="UP001271007">
    <property type="component" value="Unassembled WGS sequence"/>
</dbReference>
<evidence type="ECO:0000256" key="2">
    <source>
        <dbReference type="ARBA" id="ARBA00010992"/>
    </source>
</evidence>
<feature type="transmembrane region" description="Helical" evidence="7">
    <location>
        <begin position="194"/>
        <end position="216"/>
    </location>
</feature>
<dbReference type="PANTHER" id="PTHR48022:SF11">
    <property type="entry name" value="MONOSACCHARIDE TRANSPORTER (HXT8), PUTATIVE (AFU_ORTHOLOGUE AFUA_2G08120)-RELATED"/>
    <property type="match status" value="1"/>
</dbReference>
<dbReference type="InterPro" id="IPR020846">
    <property type="entry name" value="MFS_dom"/>
</dbReference>
<protein>
    <recommendedName>
        <fullName evidence="8">Major facilitator superfamily (MFS) profile domain-containing protein</fullName>
    </recommendedName>
</protein>
<evidence type="ECO:0000256" key="4">
    <source>
        <dbReference type="ARBA" id="ARBA00022692"/>
    </source>
</evidence>